<feature type="region of interest" description="Disordered" evidence="1">
    <location>
        <begin position="192"/>
        <end position="214"/>
    </location>
</feature>
<proteinExistence type="predicted"/>
<sequence length="1144" mass="131697">MSYFSQKPNSFLNNNSSDLRRDIAMNEIFDLKGKQNHQSSLFGSNLSQFTGSTAERSFLNLNVRDSITAENIKYQTQPQNISMFNSNIAGHNTYSQTSQLAFKQPTQQSFLNYDSFNNNNPSPNKVASMQSQQHQQISFFDIDFDNAEDGTDNFYYSSNFHVHQNELRSNASQQSNKLQLQKFKQEINGLLSNENSRQPSSRENQADYFSSNLSNKRNNFRSVDGLYENQYQQIGVYSHDNSSKAADSQFVGQQGTKNYYKFSNLVGNTSYQKPQYENHSLMLENTDDSFIFSKDKMKKNSRSSSILGDNLFSTQNQQYDLNSSYIQPHSVQNTVRSSLLTLNSNSNQSINQGFRYRTQYQNSSESKKKNEFESNSKDGGYKVGQDFAKKLRLQKCESTGDFQVSQFQQTQTKSPLSNNAKNQSLQQQNQNRSQITNADQNQVGVYKQGSQKQYQQNNSKAQTEESTIYIPTQETKSSYSTHNFDSTESAEKNQTQKEDQQNKMSQNNQFSKQWEELNSFKKNAAQEEQKSKELTEKLIQGGSTSKIDFKSIKLSRTPLQTIDIKQQLANIDQKAKLEAYGESMQPPELTKVEQFVPQLLQKNSIIQSIKTPSNQDDRQQQTCQGDQNTEQKSNQNMNTNNESIKQNDDSINDNKKKQSSTINNQKINIQQNEQKKNDQPTQKGKNQIEENINQKNISKVQQQEEIVKQSSTTQEQSQKLVEIKSKEQNKNEIKTQNQAKDKPIKNLVQVQQKKENQEINEVETVKKSKNNNVIEKIEQSHEEKNQQSDKDQTQKQNATTKNQQNQQLITQKTQNQDALEQKPKSEAENPSKKQLQINLNNNQIKQQNTENASAQNSSRQQVDIQGIVQNIRSIKEDLKQKRNNRNAQEENVSKSSANVLQTDPSSTPSFQLATQQLQEFSQINQKENNSHIESLKNEIFSDFGKKGKEMEQQDFPMIEEEQIQPENQILIENNLNPQKNKNKFQMDVIEEEIRTKNTSQEQINTRTSIMSFVQDQNAQQVEEENQIEVSFNGMNNDMEYVSNQNINDEQTPSANNENQVFALEAEYSDGDQLEKCNEILQKELSLDLIMKYQSLLNEASRASVKNLPLQYTKEMVNLAYCILQTVRNCSQIPKDSDEDQEQQF</sequence>
<feature type="compositionally biased region" description="Low complexity" evidence="1">
    <location>
        <begin position="662"/>
        <end position="672"/>
    </location>
</feature>
<organism evidence="2 3">
    <name type="scientific">Tetrahymena thermophila (strain SB210)</name>
    <dbReference type="NCBI Taxonomy" id="312017"/>
    <lineage>
        <taxon>Eukaryota</taxon>
        <taxon>Sar</taxon>
        <taxon>Alveolata</taxon>
        <taxon>Ciliophora</taxon>
        <taxon>Intramacronucleata</taxon>
        <taxon>Oligohymenophorea</taxon>
        <taxon>Hymenostomatida</taxon>
        <taxon>Tetrahymenina</taxon>
        <taxon>Tetrahymenidae</taxon>
        <taxon>Tetrahymena</taxon>
    </lineage>
</organism>
<feature type="region of interest" description="Disordered" evidence="1">
    <location>
        <begin position="407"/>
        <end position="433"/>
    </location>
</feature>
<dbReference type="Proteomes" id="UP000009168">
    <property type="component" value="Unassembled WGS sequence"/>
</dbReference>
<accession>I7ML99</accession>
<gene>
    <name evidence="2" type="ORF">TTHERM_00151570</name>
</gene>
<dbReference type="RefSeq" id="XP_001021690.2">
    <property type="nucleotide sequence ID" value="XM_001021690.2"/>
</dbReference>
<feature type="compositionally biased region" description="Basic and acidic residues" evidence="1">
    <location>
        <begin position="819"/>
        <end position="831"/>
    </location>
</feature>
<dbReference type="EMBL" id="GG662603">
    <property type="protein sequence ID" value="EAS01444.2"/>
    <property type="molecule type" value="Genomic_DNA"/>
</dbReference>
<feature type="compositionally biased region" description="Low complexity" evidence="1">
    <location>
        <begin position="794"/>
        <end position="816"/>
    </location>
</feature>
<protein>
    <submittedName>
        <fullName evidence="2">Uncharacterized protein</fullName>
    </submittedName>
</protein>
<dbReference type="AlphaFoldDB" id="I7ML99"/>
<keyword evidence="3" id="KW-1185">Reference proteome</keyword>
<feature type="region of interest" description="Disordered" evidence="1">
    <location>
        <begin position="609"/>
        <end position="685"/>
    </location>
</feature>
<feature type="region of interest" description="Disordered" evidence="1">
    <location>
        <begin position="446"/>
        <end position="509"/>
    </location>
</feature>
<name>I7ML99_TETTS</name>
<feature type="compositionally biased region" description="Basic and acidic residues" evidence="1">
    <location>
        <begin position="775"/>
        <end position="793"/>
    </location>
</feature>
<feature type="region of interest" description="Disordered" evidence="1">
    <location>
        <begin position="359"/>
        <end position="381"/>
    </location>
</feature>
<feature type="region of interest" description="Disordered" evidence="1">
    <location>
        <begin position="877"/>
        <end position="908"/>
    </location>
</feature>
<feature type="compositionally biased region" description="Polar residues" evidence="1">
    <location>
        <begin position="609"/>
        <end position="644"/>
    </location>
</feature>
<feature type="compositionally biased region" description="Polar residues" evidence="1">
    <location>
        <begin position="407"/>
        <end position="416"/>
    </location>
</feature>
<dbReference type="InParanoid" id="I7ML99"/>
<feature type="compositionally biased region" description="Polar residues" evidence="1">
    <location>
        <begin position="446"/>
        <end position="487"/>
    </location>
</feature>
<evidence type="ECO:0000313" key="2">
    <source>
        <dbReference type="EMBL" id="EAS01444.2"/>
    </source>
</evidence>
<feature type="compositionally biased region" description="Low complexity" evidence="1">
    <location>
        <begin position="709"/>
        <end position="718"/>
    </location>
</feature>
<dbReference type="KEGG" id="tet:TTHERM_00151570"/>
<evidence type="ECO:0000256" key="1">
    <source>
        <dbReference type="SAM" id="MobiDB-lite"/>
    </source>
</evidence>
<feature type="compositionally biased region" description="Basic and acidic residues" evidence="1">
    <location>
        <begin position="489"/>
        <end position="501"/>
    </location>
</feature>
<feature type="compositionally biased region" description="Basic and acidic residues" evidence="1">
    <location>
        <begin position="721"/>
        <end position="744"/>
    </location>
</feature>
<dbReference type="GeneID" id="7840025"/>
<dbReference type="STRING" id="312017.I7ML99"/>
<feature type="compositionally biased region" description="Basic and acidic residues" evidence="1">
    <location>
        <begin position="365"/>
        <end position="380"/>
    </location>
</feature>
<evidence type="ECO:0000313" key="3">
    <source>
        <dbReference type="Proteomes" id="UP000009168"/>
    </source>
</evidence>
<feature type="compositionally biased region" description="Low complexity" evidence="1">
    <location>
        <begin position="417"/>
        <end position="433"/>
    </location>
</feature>
<reference evidence="3" key="1">
    <citation type="journal article" date="2006" name="PLoS Biol.">
        <title>Macronuclear genome sequence of the ciliate Tetrahymena thermophila, a model eukaryote.</title>
        <authorList>
            <person name="Eisen J.A."/>
            <person name="Coyne R.S."/>
            <person name="Wu M."/>
            <person name="Wu D."/>
            <person name="Thiagarajan M."/>
            <person name="Wortman J.R."/>
            <person name="Badger J.H."/>
            <person name="Ren Q."/>
            <person name="Amedeo P."/>
            <person name="Jones K.M."/>
            <person name="Tallon L.J."/>
            <person name="Delcher A.L."/>
            <person name="Salzberg S.L."/>
            <person name="Silva J.C."/>
            <person name="Haas B.J."/>
            <person name="Majoros W.H."/>
            <person name="Farzad M."/>
            <person name="Carlton J.M."/>
            <person name="Smith R.K. Jr."/>
            <person name="Garg J."/>
            <person name="Pearlman R.E."/>
            <person name="Karrer K.M."/>
            <person name="Sun L."/>
            <person name="Manning G."/>
            <person name="Elde N.C."/>
            <person name="Turkewitz A.P."/>
            <person name="Asai D.J."/>
            <person name="Wilkes D.E."/>
            <person name="Wang Y."/>
            <person name="Cai H."/>
            <person name="Collins K."/>
            <person name="Stewart B.A."/>
            <person name="Lee S.R."/>
            <person name="Wilamowska K."/>
            <person name="Weinberg Z."/>
            <person name="Ruzzo W.L."/>
            <person name="Wloga D."/>
            <person name="Gaertig J."/>
            <person name="Frankel J."/>
            <person name="Tsao C.-C."/>
            <person name="Gorovsky M.A."/>
            <person name="Keeling P.J."/>
            <person name="Waller R.F."/>
            <person name="Patron N.J."/>
            <person name="Cherry J.M."/>
            <person name="Stover N.A."/>
            <person name="Krieger C.J."/>
            <person name="del Toro C."/>
            <person name="Ryder H.F."/>
            <person name="Williamson S.C."/>
            <person name="Barbeau R.A."/>
            <person name="Hamilton E.P."/>
            <person name="Orias E."/>
        </authorList>
    </citation>
    <scope>NUCLEOTIDE SEQUENCE [LARGE SCALE GENOMIC DNA]</scope>
    <source>
        <strain evidence="3">SB210</strain>
    </source>
</reference>
<feature type="compositionally biased region" description="Polar residues" evidence="1">
    <location>
        <begin position="893"/>
        <end position="908"/>
    </location>
</feature>
<feature type="compositionally biased region" description="Basic and acidic residues" evidence="1">
    <location>
        <begin position="645"/>
        <end position="656"/>
    </location>
</feature>
<feature type="region of interest" description="Disordered" evidence="1">
    <location>
        <begin position="703"/>
        <end position="832"/>
    </location>
</feature>